<dbReference type="SUPFAM" id="SSF55021">
    <property type="entry name" value="ACT-like"/>
    <property type="match status" value="1"/>
</dbReference>
<evidence type="ECO:0000259" key="1">
    <source>
        <dbReference type="PROSITE" id="PS51671"/>
    </source>
</evidence>
<dbReference type="OrthoDB" id="1734184at2759"/>
<protein>
    <recommendedName>
        <fullName evidence="1">ACT domain-containing protein</fullName>
    </recommendedName>
</protein>
<feature type="domain" description="ACT" evidence="1">
    <location>
        <begin position="10"/>
        <end position="80"/>
    </location>
</feature>
<name>A0A6D2IUF5_9BRAS</name>
<dbReference type="AlphaFoldDB" id="A0A6D2IUF5"/>
<dbReference type="InterPro" id="IPR045865">
    <property type="entry name" value="ACT-like_dom_sf"/>
</dbReference>
<proteinExistence type="predicted"/>
<dbReference type="PROSITE" id="PS51671">
    <property type="entry name" value="ACT"/>
    <property type="match status" value="1"/>
</dbReference>
<evidence type="ECO:0000313" key="3">
    <source>
        <dbReference type="Proteomes" id="UP000467841"/>
    </source>
</evidence>
<dbReference type="Proteomes" id="UP000467841">
    <property type="component" value="Unassembled WGS sequence"/>
</dbReference>
<reference evidence="2" key="1">
    <citation type="submission" date="2020-01" db="EMBL/GenBank/DDBJ databases">
        <authorList>
            <person name="Mishra B."/>
        </authorList>
    </citation>
    <scope>NUCLEOTIDE SEQUENCE [LARGE SCALE GENOMIC DNA]</scope>
</reference>
<comment type="caution">
    <text evidence="2">The sequence shown here is derived from an EMBL/GenBank/DDBJ whole genome shotgun (WGS) entry which is preliminary data.</text>
</comment>
<dbReference type="EMBL" id="CACVBM020001142">
    <property type="protein sequence ID" value="CAA7034163.1"/>
    <property type="molecule type" value="Genomic_DNA"/>
</dbReference>
<accession>A0A6D2IUF5</accession>
<dbReference type="InterPro" id="IPR002912">
    <property type="entry name" value="ACT_dom"/>
</dbReference>
<gene>
    <name evidence="2" type="ORF">MERR_LOCUS21398</name>
</gene>
<keyword evidence="3" id="KW-1185">Reference proteome</keyword>
<sequence length="110" mass="12524">MSYIHHEGVRLELRQLDRQGLLAEVTRTFRENGLNVRLEISTSNDMATNIFYVTDADGNEAKPRLIESVSGKIRVESLRVKNFLSCVDHKKRDEEGEQRKAVLVLLGSLV</sequence>
<evidence type="ECO:0000313" key="2">
    <source>
        <dbReference type="EMBL" id="CAA7034163.1"/>
    </source>
</evidence>
<organism evidence="2 3">
    <name type="scientific">Microthlaspi erraticum</name>
    <dbReference type="NCBI Taxonomy" id="1685480"/>
    <lineage>
        <taxon>Eukaryota</taxon>
        <taxon>Viridiplantae</taxon>
        <taxon>Streptophyta</taxon>
        <taxon>Embryophyta</taxon>
        <taxon>Tracheophyta</taxon>
        <taxon>Spermatophyta</taxon>
        <taxon>Magnoliopsida</taxon>
        <taxon>eudicotyledons</taxon>
        <taxon>Gunneridae</taxon>
        <taxon>Pentapetalae</taxon>
        <taxon>rosids</taxon>
        <taxon>malvids</taxon>
        <taxon>Brassicales</taxon>
        <taxon>Brassicaceae</taxon>
        <taxon>Coluteocarpeae</taxon>
        <taxon>Microthlaspi</taxon>
    </lineage>
</organism>